<dbReference type="Proteomes" id="UP001378592">
    <property type="component" value="Unassembled WGS sequence"/>
</dbReference>
<evidence type="ECO:0000313" key="2">
    <source>
        <dbReference type="Proteomes" id="UP001378592"/>
    </source>
</evidence>
<organism evidence="1 2">
    <name type="scientific">Gryllus longicercus</name>
    <dbReference type="NCBI Taxonomy" id="2509291"/>
    <lineage>
        <taxon>Eukaryota</taxon>
        <taxon>Metazoa</taxon>
        <taxon>Ecdysozoa</taxon>
        <taxon>Arthropoda</taxon>
        <taxon>Hexapoda</taxon>
        <taxon>Insecta</taxon>
        <taxon>Pterygota</taxon>
        <taxon>Neoptera</taxon>
        <taxon>Polyneoptera</taxon>
        <taxon>Orthoptera</taxon>
        <taxon>Ensifera</taxon>
        <taxon>Gryllidea</taxon>
        <taxon>Grylloidea</taxon>
        <taxon>Gryllidae</taxon>
        <taxon>Gryllinae</taxon>
        <taxon>Gryllus</taxon>
    </lineage>
</organism>
<dbReference type="EMBL" id="JAZDUA010000033">
    <property type="protein sequence ID" value="KAK7871842.1"/>
    <property type="molecule type" value="Genomic_DNA"/>
</dbReference>
<name>A0AAN9ZEI1_9ORTH</name>
<gene>
    <name evidence="1" type="ORF">R5R35_006437</name>
</gene>
<dbReference type="AlphaFoldDB" id="A0AAN9ZEI1"/>
<accession>A0AAN9ZEI1</accession>
<protein>
    <submittedName>
        <fullName evidence="1">Uncharacterized protein</fullName>
    </submittedName>
</protein>
<comment type="caution">
    <text evidence="1">The sequence shown here is derived from an EMBL/GenBank/DDBJ whole genome shotgun (WGS) entry which is preliminary data.</text>
</comment>
<sequence length="92" mass="10457">MIRDEQHLGLLLAQHSSQLASTLMEALHLTISVVTSYERGKAWSHMIASSLGGLIRFSQNNKFRNECFSLMKAADSMELEAKLEQELIHHLY</sequence>
<reference evidence="1 2" key="1">
    <citation type="submission" date="2024-03" db="EMBL/GenBank/DDBJ databases">
        <title>The genome assembly and annotation of the cricket Gryllus longicercus Weissman &amp; Gray.</title>
        <authorList>
            <person name="Szrajer S."/>
            <person name="Gray D."/>
            <person name="Ylla G."/>
        </authorList>
    </citation>
    <scope>NUCLEOTIDE SEQUENCE [LARGE SCALE GENOMIC DNA]</scope>
    <source>
        <strain evidence="1">DAG 2021-001</strain>
        <tissue evidence="1">Whole body minus gut</tissue>
    </source>
</reference>
<proteinExistence type="predicted"/>
<evidence type="ECO:0000313" key="1">
    <source>
        <dbReference type="EMBL" id="KAK7871842.1"/>
    </source>
</evidence>
<keyword evidence="2" id="KW-1185">Reference proteome</keyword>